<dbReference type="Pfam" id="PF00672">
    <property type="entry name" value="HAMP"/>
    <property type="match status" value="1"/>
</dbReference>
<dbReference type="PROSITE" id="PS50885">
    <property type="entry name" value="HAMP"/>
    <property type="match status" value="1"/>
</dbReference>
<accession>A0ABR7G1B0</accession>
<feature type="domain" description="Methyl-accepting transducer" evidence="5">
    <location>
        <begin position="319"/>
        <end position="548"/>
    </location>
</feature>
<dbReference type="Gene3D" id="1.10.287.950">
    <property type="entry name" value="Methyl-accepting chemotaxis protein"/>
    <property type="match status" value="1"/>
</dbReference>
<keyword evidence="4" id="KW-0812">Transmembrane</keyword>
<gene>
    <name evidence="7" type="ORF">H8S01_09650</name>
</gene>
<dbReference type="InterPro" id="IPR051310">
    <property type="entry name" value="MCP_chemotaxis"/>
</dbReference>
<evidence type="ECO:0000256" key="2">
    <source>
        <dbReference type="ARBA" id="ARBA00029447"/>
    </source>
</evidence>
<keyword evidence="3" id="KW-0807">Transducer</keyword>
<dbReference type="SUPFAM" id="SSF58104">
    <property type="entry name" value="Methyl-accepting chemotaxis protein (MCP) signaling domain"/>
    <property type="match status" value="1"/>
</dbReference>
<dbReference type="SUPFAM" id="SSF158472">
    <property type="entry name" value="HAMP domain-like"/>
    <property type="match status" value="1"/>
</dbReference>
<dbReference type="InterPro" id="IPR004089">
    <property type="entry name" value="MCPsignal_dom"/>
</dbReference>
<comment type="caution">
    <text evidence="7">The sequence shown here is derived from an EMBL/GenBank/DDBJ whole genome shotgun (WGS) entry which is preliminary data.</text>
</comment>
<dbReference type="PROSITE" id="PS50111">
    <property type="entry name" value="CHEMOTAXIS_TRANSDUC_2"/>
    <property type="match status" value="1"/>
</dbReference>
<dbReference type="CDD" id="cd06225">
    <property type="entry name" value="HAMP"/>
    <property type="match status" value="1"/>
</dbReference>
<evidence type="ECO:0000256" key="4">
    <source>
        <dbReference type="SAM" id="Phobius"/>
    </source>
</evidence>
<keyword evidence="8" id="KW-1185">Reference proteome</keyword>
<organism evidence="7 8">
    <name type="scientific">Lachnospira hominis</name>
    <name type="common">ex Liu et al. 2021</name>
    <dbReference type="NCBI Taxonomy" id="2763051"/>
    <lineage>
        <taxon>Bacteria</taxon>
        <taxon>Bacillati</taxon>
        <taxon>Bacillota</taxon>
        <taxon>Clostridia</taxon>
        <taxon>Lachnospirales</taxon>
        <taxon>Lachnospiraceae</taxon>
        <taxon>Lachnospira</taxon>
    </lineage>
</organism>
<dbReference type="RefSeq" id="WP_186837045.1">
    <property type="nucleotide sequence ID" value="NZ_JACOPD010000006.1"/>
</dbReference>
<evidence type="ECO:0000259" key="5">
    <source>
        <dbReference type="PROSITE" id="PS50111"/>
    </source>
</evidence>
<dbReference type="Gene3D" id="6.10.340.10">
    <property type="match status" value="1"/>
</dbReference>
<dbReference type="SMART" id="SM00283">
    <property type="entry name" value="MA"/>
    <property type="match status" value="1"/>
</dbReference>
<keyword evidence="4" id="KW-0472">Membrane</keyword>
<evidence type="ECO:0000259" key="6">
    <source>
        <dbReference type="PROSITE" id="PS50885"/>
    </source>
</evidence>
<protein>
    <submittedName>
        <fullName evidence="7">Methyl-accepting chemotaxis protein</fullName>
    </submittedName>
</protein>
<dbReference type="Proteomes" id="UP000628463">
    <property type="component" value="Unassembled WGS sequence"/>
</dbReference>
<sequence>MNVKDPIRRRLNRGFLIISIVCCIGLVISDIVLFAMSTSYDHAMTNYGFSQGEIGKAMTVFSEARSSLRAVIGYKEASQIAEEKKDYEARKESFHTYYANIEQYMVTKDGKESYAAIGKALDGYWAKSDAIMSSGSSTDVVASAKAQKQEYEELQPMYDEVYAAFKNLMDINVSNGTQLINILDVLRIALTIFIIGILAASVIASAKIGKRIAESIEKPIAALADRLKTFAEGDLDSEFPEHQAEDEIAFMNDEARQMAENLSLIINDINKIMASMANGDFTVNTEIEDKYVGKFGELLQSVRNMNRKMNATLKSVEESAGQVTAGSENLAQSAQDLAEGATEQAGAVEELQATITTITEQVGGTVNNLMETSKKAEVYASDADSSREDMKALMEAMERISDTSKKIENIISDIESIASQTNLLSLNAAIEAARAGEAGKGFAVVAEQIRTLADQSAQSAVDTRSLIEGALREVSDGNEVALKATESMENVVKGINEIATVSKELSESSNAQIEVMREAEKGVDQISEVVQSNSAASQECSATSEELSAQAEAMNEIVSQFVLRD</sequence>
<evidence type="ECO:0000313" key="8">
    <source>
        <dbReference type="Proteomes" id="UP000628463"/>
    </source>
</evidence>
<feature type="domain" description="HAMP" evidence="6">
    <location>
        <begin position="214"/>
        <end position="267"/>
    </location>
</feature>
<dbReference type="InterPro" id="IPR024478">
    <property type="entry name" value="HlyB_4HB_MCP"/>
</dbReference>
<evidence type="ECO:0000256" key="1">
    <source>
        <dbReference type="ARBA" id="ARBA00022500"/>
    </source>
</evidence>
<evidence type="ECO:0000256" key="3">
    <source>
        <dbReference type="PROSITE-ProRule" id="PRU00284"/>
    </source>
</evidence>
<evidence type="ECO:0000313" key="7">
    <source>
        <dbReference type="EMBL" id="MBC5681225.1"/>
    </source>
</evidence>
<proteinExistence type="inferred from homology"/>
<dbReference type="EMBL" id="JACOPD010000006">
    <property type="protein sequence ID" value="MBC5681225.1"/>
    <property type="molecule type" value="Genomic_DNA"/>
</dbReference>
<comment type="similarity">
    <text evidence="2">Belongs to the methyl-accepting chemotaxis (MCP) protein family.</text>
</comment>
<dbReference type="SMART" id="SM00304">
    <property type="entry name" value="HAMP"/>
    <property type="match status" value="1"/>
</dbReference>
<feature type="transmembrane region" description="Helical" evidence="4">
    <location>
        <begin position="14"/>
        <end position="36"/>
    </location>
</feature>
<keyword evidence="1" id="KW-0145">Chemotaxis</keyword>
<dbReference type="InterPro" id="IPR003660">
    <property type="entry name" value="HAMP_dom"/>
</dbReference>
<feature type="transmembrane region" description="Helical" evidence="4">
    <location>
        <begin position="185"/>
        <end position="206"/>
    </location>
</feature>
<name>A0ABR7G1B0_9FIRM</name>
<dbReference type="Pfam" id="PF00015">
    <property type="entry name" value="MCPsignal"/>
    <property type="match status" value="1"/>
</dbReference>
<dbReference type="PANTHER" id="PTHR43531">
    <property type="entry name" value="PROTEIN ICFG"/>
    <property type="match status" value="1"/>
</dbReference>
<dbReference type="Pfam" id="PF12729">
    <property type="entry name" value="4HB_MCP_1"/>
    <property type="match status" value="1"/>
</dbReference>
<keyword evidence="4" id="KW-1133">Transmembrane helix</keyword>
<reference evidence="7 8" key="1">
    <citation type="submission" date="2020-08" db="EMBL/GenBank/DDBJ databases">
        <title>Genome public.</title>
        <authorList>
            <person name="Liu C."/>
            <person name="Sun Q."/>
        </authorList>
    </citation>
    <scope>NUCLEOTIDE SEQUENCE [LARGE SCALE GENOMIC DNA]</scope>
    <source>
        <strain evidence="7 8">NSJ-43</strain>
    </source>
</reference>
<dbReference type="PANTHER" id="PTHR43531:SF11">
    <property type="entry name" value="METHYL-ACCEPTING CHEMOTAXIS PROTEIN 3"/>
    <property type="match status" value="1"/>
</dbReference>